<dbReference type="AlphaFoldDB" id="A0A9W8GTY9"/>
<dbReference type="EMBL" id="JANBUH010000728">
    <property type="protein sequence ID" value="KAJ2749682.1"/>
    <property type="molecule type" value="Genomic_DNA"/>
</dbReference>
<name>A0A9W8GTY9_9FUNG</name>
<feature type="non-terminal residue" evidence="2">
    <location>
        <position position="1"/>
    </location>
</feature>
<dbReference type="Proteomes" id="UP001140011">
    <property type="component" value="Unassembled WGS sequence"/>
</dbReference>
<dbReference type="InterPro" id="IPR049192">
    <property type="entry name" value="DUF4246_C"/>
</dbReference>
<sequence>VFAKFVPLLEQVTTDVIHPRGLRAVFSRSECCVEGLLADDKVTRLLFSGESLPEEFNRFVTTSSAYHPNGYGNSTNVARGVSFDSDAYSEAWEDALEYTEPAPLPFYPSDRPLAPLSMRGLPLQASVEMFNVNLTPENPSSLEGVWRTVGRAEERIFAVGLYFYDVENVASANLTFRDPMSLGTYHSPDRMIDFRSAHDVNSVSQHKLYYSQEVGGIEIKDGRYICYPNYYQTKMPSFELVDPTKAGHIKCIAFYIADPTTRLLSTEVIPPQQPDWAMTGEPPRAGAADEDACNKRDHLRSVYAAHSQSVNERFDACAEESG</sequence>
<comment type="caution">
    <text evidence="2">The sequence shown here is derived from an EMBL/GenBank/DDBJ whole genome shotgun (WGS) entry which is preliminary data.</text>
</comment>
<organism evidence="2 3">
    <name type="scientific">Coemansia pectinata</name>
    <dbReference type="NCBI Taxonomy" id="1052879"/>
    <lineage>
        <taxon>Eukaryota</taxon>
        <taxon>Fungi</taxon>
        <taxon>Fungi incertae sedis</taxon>
        <taxon>Zoopagomycota</taxon>
        <taxon>Kickxellomycotina</taxon>
        <taxon>Kickxellomycetes</taxon>
        <taxon>Kickxellales</taxon>
        <taxon>Kickxellaceae</taxon>
        <taxon>Coemansia</taxon>
    </lineage>
</organism>
<evidence type="ECO:0000313" key="3">
    <source>
        <dbReference type="Proteomes" id="UP001140011"/>
    </source>
</evidence>
<proteinExistence type="predicted"/>
<reference evidence="2" key="1">
    <citation type="submission" date="2022-07" db="EMBL/GenBank/DDBJ databases">
        <title>Phylogenomic reconstructions and comparative analyses of Kickxellomycotina fungi.</title>
        <authorList>
            <person name="Reynolds N.K."/>
            <person name="Stajich J.E."/>
            <person name="Barry K."/>
            <person name="Grigoriev I.V."/>
            <person name="Crous P."/>
            <person name="Smith M.E."/>
        </authorList>
    </citation>
    <scope>NUCLEOTIDE SEQUENCE</scope>
    <source>
        <strain evidence="2">BCRC 34297</strain>
    </source>
</reference>
<evidence type="ECO:0000259" key="1">
    <source>
        <dbReference type="Pfam" id="PF14033"/>
    </source>
</evidence>
<keyword evidence="3" id="KW-1185">Reference proteome</keyword>
<dbReference type="Pfam" id="PF14033">
    <property type="entry name" value="DUF4246"/>
    <property type="match status" value="1"/>
</dbReference>
<accession>A0A9W8GTY9</accession>
<dbReference type="OrthoDB" id="415532at2759"/>
<dbReference type="PANTHER" id="PTHR33119:SF1">
    <property type="entry name" value="FE2OG DIOXYGENASE DOMAIN-CONTAINING PROTEIN"/>
    <property type="match status" value="1"/>
</dbReference>
<gene>
    <name evidence="2" type="ORF">GGI19_005531</name>
</gene>
<dbReference type="InterPro" id="IPR025340">
    <property type="entry name" value="DUF4246"/>
</dbReference>
<evidence type="ECO:0000313" key="2">
    <source>
        <dbReference type="EMBL" id="KAJ2749682.1"/>
    </source>
</evidence>
<dbReference type="PANTHER" id="PTHR33119">
    <property type="entry name" value="IFI3P"/>
    <property type="match status" value="1"/>
</dbReference>
<feature type="domain" description="DUF4246" evidence="1">
    <location>
        <begin position="2"/>
        <end position="278"/>
    </location>
</feature>
<protein>
    <recommendedName>
        <fullName evidence="1">DUF4246 domain-containing protein</fullName>
    </recommendedName>
</protein>